<keyword evidence="1" id="KW-0812">Transmembrane</keyword>
<dbReference type="Proteomes" id="UP001165085">
    <property type="component" value="Unassembled WGS sequence"/>
</dbReference>
<evidence type="ECO:0000313" key="3">
    <source>
        <dbReference type="Proteomes" id="UP001165085"/>
    </source>
</evidence>
<keyword evidence="1" id="KW-0472">Membrane</keyword>
<gene>
    <name evidence="2" type="ORF">TrST_g6695</name>
</gene>
<keyword evidence="1" id="KW-1133">Transmembrane helix</keyword>
<keyword evidence="3" id="KW-1185">Reference proteome</keyword>
<proteinExistence type="predicted"/>
<feature type="transmembrane region" description="Helical" evidence="1">
    <location>
        <begin position="225"/>
        <end position="247"/>
    </location>
</feature>
<feature type="transmembrane region" description="Helical" evidence="1">
    <location>
        <begin position="267"/>
        <end position="287"/>
    </location>
</feature>
<sequence>MSSTQAEPPAAVEMSSKNKAAPQALDPLVVEALNSLKAQHVLALNDLKSSLTSTFQKKIEHQSEEIEGLRLELDALRANRSTAVQTTTRISHISEWWRLIFFTFAVIPSIVSVWGYLMMNFHAAYVSLTFWSFAAVCLEICVLTSPQRYKSKREKAKIAALGMLFGLSPLFSGLTLLKSAHNQTKLLSYFIIFYSSCWILVMPLTWLCLTKLYSKMSEAKLSHTLLAIFKSQFGVLCTLLYVATTPLRCIANVPSTSNILDSCGNPIFNTIWVSLAIMIAWHVGYVIHPIIGRRALRWSDIMAFRLNLLECVQFVFFCVLAVSAMVLFASTNPQGSPFDGFMQVTTCIFLFSAGKLLFMLGLEYIMLPFFKRVWRGSEGSVRMTGASSEGENGAMDFKDTSTMSLGVVF</sequence>
<feature type="transmembrane region" description="Helical" evidence="1">
    <location>
        <begin position="158"/>
        <end position="177"/>
    </location>
</feature>
<feature type="transmembrane region" description="Helical" evidence="1">
    <location>
        <begin position="123"/>
        <end position="146"/>
    </location>
</feature>
<organism evidence="2 3">
    <name type="scientific">Triparma strigata</name>
    <dbReference type="NCBI Taxonomy" id="1606541"/>
    <lineage>
        <taxon>Eukaryota</taxon>
        <taxon>Sar</taxon>
        <taxon>Stramenopiles</taxon>
        <taxon>Ochrophyta</taxon>
        <taxon>Bolidophyceae</taxon>
        <taxon>Parmales</taxon>
        <taxon>Triparmaceae</taxon>
        <taxon>Triparma</taxon>
    </lineage>
</organism>
<feature type="transmembrane region" description="Helical" evidence="1">
    <location>
        <begin position="99"/>
        <end position="117"/>
    </location>
</feature>
<evidence type="ECO:0000313" key="2">
    <source>
        <dbReference type="EMBL" id="GMH61368.1"/>
    </source>
</evidence>
<dbReference type="OrthoDB" id="10398721at2759"/>
<feature type="transmembrane region" description="Helical" evidence="1">
    <location>
        <begin position="189"/>
        <end position="213"/>
    </location>
</feature>
<comment type="caution">
    <text evidence="2">The sequence shown here is derived from an EMBL/GenBank/DDBJ whole genome shotgun (WGS) entry which is preliminary data.</text>
</comment>
<accession>A0A9W7E0F4</accession>
<reference evidence="3" key="1">
    <citation type="journal article" date="2023" name="Commun. Biol.">
        <title>Genome analysis of Parmales, the sister group of diatoms, reveals the evolutionary specialization of diatoms from phago-mixotrophs to photoautotrophs.</title>
        <authorList>
            <person name="Ban H."/>
            <person name="Sato S."/>
            <person name="Yoshikawa S."/>
            <person name="Yamada K."/>
            <person name="Nakamura Y."/>
            <person name="Ichinomiya M."/>
            <person name="Sato N."/>
            <person name="Blanc-Mathieu R."/>
            <person name="Endo H."/>
            <person name="Kuwata A."/>
            <person name="Ogata H."/>
        </authorList>
    </citation>
    <scope>NUCLEOTIDE SEQUENCE [LARGE SCALE GENOMIC DNA]</scope>
    <source>
        <strain evidence="3">NIES 3701</strain>
    </source>
</reference>
<feature type="transmembrane region" description="Helical" evidence="1">
    <location>
        <begin position="308"/>
        <end position="329"/>
    </location>
</feature>
<evidence type="ECO:0000256" key="1">
    <source>
        <dbReference type="SAM" id="Phobius"/>
    </source>
</evidence>
<dbReference type="AlphaFoldDB" id="A0A9W7E0F4"/>
<name>A0A9W7E0F4_9STRA</name>
<dbReference type="EMBL" id="BRXY01000071">
    <property type="protein sequence ID" value="GMH61368.1"/>
    <property type="molecule type" value="Genomic_DNA"/>
</dbReference>
<feature type="transmembrane region" description="Helical" evidence="1">
    <location>
        <begin position="341"/>
        <end position="365"/>
    </location>
</feature>
<protein>
    <submittedName>
        <fullName evidence="2">Uncharacterized protein</fullName>
    </submittedName>
</protein>